<protein>
    <submittedName>
        <fullName evidence="1">PIG-L family deacetylase</fullName>
    </submittedName>
</protein>
<dbReference type="InterPro" id="IPR024078">
    <property type="entry name" value="LmbE-like_dom_sf"/>
</dbReference>
<dbReference type="PANTHER" id="PTHR12993">
    <property type="entry name" value="N-ACETYLGLUCOSAMINYL-PHOSPHATIDYLINOSITOL DE-N-ACETYLASE-RELATED"/>
    <property type="match status" value="1"/>
</dbReference>
<name>A0A660SMG3_UNCW3</name>
<dbReference type="Proteomes" id="UP000268469">
    <property type="component" value="Unassembled WGS sequence"/>
</dbReference>
<evidence type="ECO:0000313" key="1">
    <source>
        <dbReference type="EMBL" id="RKX71201.1"/>
    </source>
</evidence>
<accession>A0A660SMG3</accession>
<organism evidence="1 2">
    <name type="scientific">candidate division WOR-3 bacterium</name>
    <dbReference type="NCBI Taxonomy" id="2052148"/>
    <lineage>
        <taxon>Bacteria</taxon>
        <taxon>Bacteria division WOR-3</taxon>
    </lineage>
</organism>
<gene>
    <name evidence="1" type="ORF">DRP53_02320</name>
</gene>
<proteinExistence type="predicted"/>
<dbReference type="Pfam" id="PF02585">
    <property type="entry name" value="PIG-L"/>
    <property type="match status" value="1"/>
</dbReference>
<dbReference type="EMBL" id="QNBE01000014">
    <property type="protein sequence ID" value="RKX71201.1"/>
    <property type="molecule type" value="Genomic_DNA"/>
</dbReference>
<comment type="caution">
    <text evidence="1">The sequence shown here is derived from an EMBL/GenBank/DDBJ whole genome shotgun (WGS) entry which is preliminary data.</text>
</comment>
<dbReference type="PANTHER" id="PTHR12993:SF28">
    <property type="entry name" value="LMBE FAMILY PROTEIN"/>
    <property type="match status" value="1"/>
</dbReference>
<sequence length="225" mass="25749">MPRSSRAKLIIMAHPDDPELALGGTIAVWSETDPVYYIIISSGEKGSWDEKLTPFEVAEKREAEARAAARFLGVKRVIFLRHPDGEIGSITTLRLELAGLIRKLKPFTVVTHDPWYRTFHPDHRATGWAVIEAVMIARDHHFYPSLLELGLKPHRVEELLLTPTDEPTFVVDITRTFKKKIAAIRLHKSQLKQLPDWERRITRRAKVMGEIGGYEYGEGFNQLFI</sequence>
<dbReference type="SUPFAM" id="SSF102588">
    <property type="entry name" value="LmbE-like"/>
    <property type="match status" value="1"/>
</dbReference>
<dbReference type="InterPro" id="IPR003737">
    <property type="entry name" value="GlcNAc_PI_deacetylase-related"/>
</dbReference>
<evidence type="ECO:0000313" key="2">
    <source>
        <dbReference type="Proteomes" id="UP000268469"/>
    </source>
</evidence>
<reference evidence="1 2" key="1">
    <citation type="submission" date="2018-06" db="EMBL/GenBank/DDBJ databases">
        <title>Extensive metabolic versatility and redundancy in microbially diverse, dynamic hydrothermal sediments.</title>
        <authorList>
            <person name="Dombrowski N."/>
            <person name="Teske A."/>
            <person name="Baker B.J."/>
        </authorList>
    </citation>
    <scope>NUCLEOTIDE SEQUENCE [LARGE SCALE GENOMIC DNA]</scope>
    <source>
        <strain evidence="1">B36_G15</strain>
    </source>
</reference>
<dbReference type="GO" id="GO:0016811">
    <property type="term" value="F:hydrolase activity, acting on carbon-nitrogen (but not peptide) bonds, in linear amides"/>
    <property type="evidence" value="ECO:0007669"/>
    <property type="project" value="TreeGrafter"/>
</dbReference>
<dbReference type="Gene3D" id="3.40.50.10320">
    <property type="entry name" value="LmbE-like"/>
    <property type="match status" value="1"/>
</dbReference>
<dbReference type="AlphaFoldDB" id="A0A660SMG3"/>